<evidence type="ECO:0000313" key="5">
    <source>
        <dbReference type="Proteomes" id="UP000191144"/>
    </source>
</evidence>
<feature type="region of interest" description="Disordered" evidence="3">
    <location>
        <begin position="823"/>
        <end position="842"/>
    </location>
</feature>
<feature type="compositionally biased region" description="Basic and acidic residues" evidence="3">
    <location>
        <begin position="79"/>
        <end position="89"/>
    </location>
</feature>
<dbReference type="GO" id="GO:0019903">
    <property type="term" value="F:protein phosphatase binding"/>
    <property type="evidence" value="ECO:0007669"/>
    <property type="project" value="InterPro"/>
</dbReference>
<dbReference type="OrthoDB" id="295029at2759"/>
<name>A0A1G4IPW7_9SACH</name>
<evidence type="ECO:0000256" key="1">
    <source>
        <dbReference type="ARBA" id="ARBA00006180"/>
    </source>
</evidence>
<feature type="compositionally biased region" description="Polar residues" evidence="3">
    <location>
        <begin position="945"/>
        <end position="962"/>
    </location>
</feature>
<feature type="region of interest" description="Disordered" evidence="3">
    <location>
        <begin position="207"/>
        <end position="287"/>
    </location>
</feature>
<feature type="region of interest" description="Disordered" evidence="3">
    <location>
        <begin position="30"/>
        <end position="154"/>
    </location>
</feature>
<evidence type="ECO:0000313" key="4">
    <source>
        <dbReference type="EMBL" id="SCU78745.1"/>
    </source>
</evidence>
<feature type="compositionally biased region" description="Basic and acidic residues" evidence="3">
    <location>
        <begin position="30"/>
        <end position="50"/>
    </location>
</feature>
<protein>
    <submittedName>
        <fullName evidence="4">LAME_0A05622g1_1</fullName>
    </submittedName>
</protein>
<feature type="region of interest" description="Disordered" evidence="3">
    <location>
        <begin position="874"/>
        <end position="1031"/>
    </location>
</feature>
<organism evidence="4 5">
    <name type="scientific">Lachancea meyersii CBS 8951</name>
    <dbReference type="NCBI Taxonomy" id="1266667"/>
    <lineage>
        <taxon>Eukaryota</taxon>
        <taxon>Fungi</taxon>
        <taxon>Dikarya</taxon>
        <taxon>Ascomycota</taxon>
        <taxon>Saccharomycotina</taxon>
        <taxon>Saccharomycetes</taxon>
        <taxon>Saccharomycetales</taxon>
        <taxon>Saccharomycetaceae</taxon>
        <taxon>Lachancea</taxon>
    </lineage>
</organism>
<feature type="compositionally biased region" description="Acidic residues" evidence="3">
    <location>
        <begin position="914"/>
        <end position="929"/>
    </location>
</feature>
<dbReference type="AlphaFoldDB" id="A0A1G4IPW7"/>
<dbReference type="GO" id="GO:0005829">
    <property type="term" value="C:cytosol"/>
    <property type="evidence" value="ECO:0007669"/>
    <property type="project" value="TreeGrafter"/>
</dbReference>
<feature type="compositionally biased region" description="Basic and acidic residues" evidence="3">
    <location>
        <begin position="208"/>
        <end position="250"/>
    </location>
</feature>
<reference evidence="5" key="1">
    <citation type="submission" date="2016-03" db="EMBL/GenBank/DDBJ databases">
        <authorList>
            <person name="Devillers Hugo."/>
        </authorList>
    </citation>
    <scope>NUCLEOTIDE SEQUENCE [LARGE SCALE GENOMIC DNA]</scope>
</reference>
<feature type="compositionally biased region" description="Basic and acidic residues" evidence="3">
    <location>
        <begin position="975"/>
        <end position="992"/>
    </location>
</feature>
<dbReference type="Pfam" id="PF04499">
    <property type="entry name" value="SAPS"/>
    <property type="match status" value="1"/>
</dbReference>
<feature type="compositionally biased region" description="Acidic residues" evidence="3">
    <location>
        <begin position="90"/>
        <end position="109"/>
    </location>
</feature>
<feature type="region of interest" description="Disordered" evidence="3">
    <location>
        <begin position="623"/>
        <end position="663"/>
    </location>
</feature>
<evidence type="ECO:0000256" key="3">
    <source>
        <dbReference type="SAM" id="MobiDB-lite"/>
    </source>
</evidence>
<feature type="compositionally biased region" description="Acidic residues" evidence="3">
    <location>
        <begin position="116"/>
        <end position="128"/>
    </location>
</feature>
<feature type="region of interest" description="Disordered" evidence="3">
    <location>
        <begin position="1044"/>
        <end position="1078"/>
    </location>
</feature>
<dbReference type="PANTHER" id="PTHR12634">
    <property type="entry name" value="SIT4 YEAST -ASSOCIATING PROTEIN-RELATED"/>
    <property type="match status" value="1"/>
</dbReference>
<dbReference type="InterPro" id="IPR007587">
    <property type="entry name" value="SAPS"/>
</dbReference>
<feature type="compositionally biased region" description="Basic and acidic residues" evidence="3">
    <location>
        <begin position="930"/>
        <end position="939"/>
    </location>
</feature>
<dbReference type="EMBL" id="LT598483">
    <property type="protein sequence ID" value="SCU78745.1"/>
    <property type="molecule type" value="Genomic_DNA"/>
</dbReference>
<dbReference type="Proteomes" id="UP000191144">
    <property type="component" value="Chromosome A"/>
</dbReference>
<feature type="compositionally biased region" description="Acidic residues" evidence="3">
    <location>
        <begin position="1049"/>
        <end position="1070"/>
    </location>
</feature>
<gene>
    <name evidence="4" type="ORF">LAME_0A05622G</name>
</gene>
<evidence type="ECO:0000256" key="2">
    <source>
        <dbReference type="ARBA" id="ARBA00023306"/>
    </source>
</evidence>
<keyword evidence="5" id="KW-1185">Reference proteome</keyword>
<feature type="compositionally biased region" description="Basic and acidic residues" evidence="3">
    <location>
        <begin position="129"/>
        <end position="140"/>
    </location>
</feature>
<dbReference type="PANTHER" id="PTHR12634:SF8">
    <property type="entry name" value="FIERY MOUNTAIN, ISOFORM D"/>
    <property type="match status" value="1"/>
</dbReference>
<dbReference type="GO" id="GO:0019888">
    <property type="term" value="F:protein phosphatase regulator activity"/>
    <property type="evidence" value="ECO:0007669"/>
    <property type="project" value="TreeGrafter"/>
</dbReference>
<proteinExistence type="inferred from homology"/>
<accession>A0A1G4IPW7</accession>
<sequence length="1108" mass="124710">MSGSFWKFGQNYANESPLSKLLNRAFIKVDNNRKAKKEGADDTPQEKFDKILSSSSSHSSEDDEKKGSVGGRNRAGRTANDDSNLRSEELNNEDEEDEEEAKEGQEDEPEVKGADSESEDEDEDEDDKSDDHDRSIRESSGDQPDNESDFKDFEPNMDVLDELLDDEELYTELMCSNFKLLIYFKYPQVLARLVDYVTNEQVLNENLDGDHADTDKETSRDSHNSKDSQEGLHAQEADDGERQDQNRDLTDTSAEARSISQSDELSVSSAETSITLPADSEEQSESRRARMAAEILSADVWPISSAFMDHEELLSQLWSILDHPAPLSIVPSTYFMKINERLLDMDVAGILHFILTQPDLVNKFLTHIDNPPLMDFLLKVISTDKPDSSTGVIELLGIQDLIPKLLDCLESGQTPSTKSAAGDFLKALITISANSNNEIASAIGPNGLTRKLVSPPMVEKLMKIMLTGGTSLSNGVGIIIELIRKNNSDYDFVQVMYTTLETHPPNDRDPIYLGYLIQCSAKHLPEFNKMLMETELPPLETPFGFIEPLGFERFKICELVAELLHCSNMTLLNEPGGEQMVAERDALREKTLTLEKSEALYNKNEISGEGSDVMDKMADLRIATTDASNSSDDEERDLSSKEEAPHTAGDVQSDDSTDSELSEKALRENPVVGDQLKIALQDNCVITAILEMFFSFPWNNFLHNVVFDIVQQIFNGPLKTGFNRFLIADLFTGARLTHMIMEGDKKCEDYENETGLRLGYMGHLTLIAEEVAKFAAYVEEMKITFCTPTISESLNESEWKKYTDTVLADTRENYSSILGDFEEEEDDHEGEHEGGSSSGKYQDAAANDVVEYRNYGQEGDEDDDYAEYNSVDSPRYYQYDDGQGNKTNIHLNPSIDYHVGPGSFAEGKVHEYDDDRAEDDTDDRDEESEDKNIKNDSGKGRKSKFSSYMSHQLSKEFNTSFSSDDEEEDAWNGALEEHSELDPKQESGERSQRNPYHASQFGIEDDEDDYMDPNDDGLSYAKPNHPLYDSMLSQKNSGCHLYFNQDVSNLEENEEDSDDSDKEDVEEDDGQYSLCRTSSKDNMAWDSAEQNRIINTAQYRHKLQGPEK</sequence>
<dbReference type="GO" id="GO:0005634">
    <property type="term" value="C:nucleus"/>
    <property type="evidence" value="ECO:0007669"/>
    <property type="project" value="TreeGrafter"/>
</dbReference>
<feature type="compositionally biased region" description="Acidic residues" evidence="3">
    <location>
        <begin position="1003"/>
        <end position="1015"/>
    </location>
</feature>
<comment type="similarity">
    <text evidence="1">Belongs to the SAPS family.</text>
</comment>
<keyword evidence="2" id="KW-0131">Cell cycle</keyword>
<feature type="compositionally biased region" description="Polar residues" evidence="3">
    <location>
        <begin position="251"/>
        <end position="275"/>
    </location>
</feature>